<sequence>MWDRHRRAIAAIAITHRFATRWAVLVTLQNLANKKGRNLAVSSFFKPADPLKGARGKQRRKPRCFYTGKPKPSLRKLHLRLDDLTTTVHTGLQIDVVRAMQFAGFFVFAVRARGELVV</sequence>
<gene>
    <name evidence="1" type="ORF">TMES_09040</name>
</gene>
<keyword evidence="2" id="KW-1185">Reference proteome</keyword>
<dbReference type="Proteomes" id="UP000193391">
    <property type="component" value="Unassembled WGS sequence"/>
</dbReference>
<comment type="caution">
    <text evidence="1">The sequence shown here is derived from an EMBL/GenBank/DDBJ whole genome shotgun (WGS) entry which is preliminary data.</text>
</comment>
<protein>
    <submittedName>
        <fullName evidence="1">Uncharacterized protein</fullName>
    </submittedName>
</protein>
<reference evidence="1 2" key="1">
    <citation type="submission" date="2014-03" db="EMBL/GenBank/DDBJ databases">
        <title>The draft genome sequence of Thalassospira mesophila JCM 18969.</title>
        <authorList>
            <person name="Lai Q."/>
            <person name="Shao Z."/>
        </authorList>
    </citation>
    <scope>NUCLEOTIDE SEQUENCE [LARGE SCALE GENOMIC DNA]</scope>
    <source>
        <strain evidence="1 2">JCM 18969</strain>
    </source>
</reference>
<evidence type="ECO:0000313" key="2">
    <source>
        <dbReference type="Proteomes" id="UP000193391"/>
    </source>
</evidence>
<dbReference type="EMBL" id="JFKA01000003">
    <property type="protein sequence ID" value="OSQ38879.1"/>
    <property type="molecule type" value="Genomic_DNA"/>
</dbReference>
<name>A0A1Y2L0X0_9PROT</name>
<accession>A0A1Y2L0X0</accession>
<proteinExistence type="predicted"/>
<dbReference type="STRING" id="1293891.TMES_09040"/>
<dbReference type="AlphaFoldDB" id="A0A1Y2L0X0"/>
<organism evidence="1 2">
    <name type="scientific">Thalassospira mesophila</name>
    <dbReference type="NCBI Taxonomy" id="1293891"/>
    <lineage>
        <taxon>Bacteria</taxon>
        <taxon>Pseudomonadati</taxon>
        <taxon>Pseudomonadota</taxon>
        <taxon>Alphaproteobacteria</taxon>
        <taxon>Rhodospirillales</taxon>
        <taxon>Thalassospiraceae</taxon>
        <taxon>Thalassospira</taxon>
    </lineage>
</organism>
<evidence type="ECO:0000313" key="1">
    <source>
        <dbReference type="EMBL" id="OSQ38879.1"/>
    </source>
</evidence>